<dbReference type="Gramene" id="Zm00001eb298960_T001">
    <property type="protein sequence ID" value="Zm00001eb298960_P001"/>
    <property type="gene ID" value="Zm00001eb298960"/>
</dbReference>
<reference evidence="1" key="3">
    <citation type="submission" date="2021-05" db="UniProtKB">
        <authorList>
            <consortium name="EnsemblPlants"/>
        </authorList>
    </citation>
    <scope>IDENTIFICATION</scope>
    <source>
        <strain evidence="1">cv. B73</strain>
    </source>
</reference>
<dbReference type="InParanoid" id="A0A804Q664"/>
<keyword evidence="2" id="KW-1185">Reference proteome</keyword>
<name>A0A804Q664_MAIZE</name>
<accession>A0A804Q664</accession>
<reference evidence="2" key="1">
    <citation type="submission" date="2015-12" db="EMBL/GenBank/DDBJ databases">
        <title>Update maize B73 reference genome by single molecule sequencing technologies.</title>
        <authorList>
            <consortium name="Maize Genome Sequencing Project"/>
            <person name="Ware D."/>
        </authorList>
    </citation>
    <scope>NUCLEOTIDE SEQUENCE [LARGE SCALE GENOMIC DNA]</scope>
    <source>
        <strain evidence="2">cv. B73</strain>
    </source>
</reference>
<evidence type="ECO:0000313" key="2">
    <source>
        <dbReference type="Proteomes" id="UP000007305"/>
    </source>
</evidence>
<dbReference type="EnsemblPlants" id="Zm00001eb298960_T001">
    <property type="protein sequence ID" value="Zm00001eb298960_P001"/>
    <property type="gene ID" value="Zm00001eb298960"/>
</dbReference>
<evidence type="ECO:0000313" key="1">
    <source>
        <dbReference type="EnsemblPlants" id="Zm00001eb298960_P001"/>
    </source>
</evidence>
<organism evidence="1 2">
    <name type="scientific">Zea mays</name>
    <name type="common">Maize</name>
    <dbReference type="NCBI Taxonomy" id="4577"/>
    <lineage>
        <taxon>Eukaryota</taxon>
        <taxon>Viridiplantae</taxon>
        <taxon>Streptophyta</taxon>
        <taxon>Embryophyta</taxon>
        <taxon>Tracheophyta</taxon>
        <taxon>Spermatophyta</taxon>
        <taxon>Magnoliopsida</taxon>
        <taxon>Liliopsida</taxon>
        <taxon>Poales</taxon>
        <taxon>Poaceae</taxon>
        <taxon>PACMAD clade</taxon>
        <taxon>Panicoideae</taxon>
        <taxon>Andropogonodae</taxon>
        <taxon>Andropogoneae</taxon>
        <taxon>Tripsacinae</taxon>
        <taxon>Zea</taxon>
    </lineage>
</organism>
<reference evidence="1" key="2">
    <citation type="submission" date="2019-07" db="EMBL/GenBank/DDBJ databases">
        <authorList>
            <person name="Seetharam A."/>
            <person name="Woodhouse M."/>
            <person name="Cannon E."/>
        </authorList>
    </citation>
    <scope>NUCLEOTIDE SEQUENCE [LARGE SCALE GENOMIC DNA]</scope>
    <source>
        <strain evidence="1">cv. B73</strain>
    </source>
</reference>
<protein>
    <submittedName>
        <fullName evidence="1">Uncharacterized protein</fullName>
    </submittedName>
</protein>
<proteinExistence type="predicted"/>
<dbReference type="AlphaFoldDB" id="A0A804Q664"/>
<sequence>MWIIIQQSKKHNINEYSNTHNDPLKDLKVPFKIHCDTCYKTMRNNVTKQDNNINYFNYEYHVQNNMIVMHTTQKNIITQVSTTLIFCKTKSNSVFTLHF</sequence>
<dbReference type="Proteomes" id="UP000007305">
    <property type="component" value="Chromosome 7"/>
</dbReference>